<comment type="pathway">
    <text evidence="1">Amino-acid degradation; L-proline degradation into L-glutamate; L-glutamate from L-proline: step 2/2.</text>
</comment>
<dbReference type="SUPFAM" id="SSF53720">
    <property type="entry name" value="ALDH-like"/>
    <property type="match status" value="1"/>
</dbReference>
<evidence type="ECO:0000256" key="4">
    <source>
        <dbReference type="ARBA" id="ARBA00023002"/>
    </source>
</evidence>
<name>A0A6S6UNQ1_9BACT</name>
<dbReference type="GO" id="GO:0009898">
    <property type="term" value="C:cytoplasmic side of plasma membrane"/>
    <property type="evidence" value="ECO:0007669"/>
    <property type="project" value="TreeGrafter"/>
</dbReference>
<dbReference type="InterPro" id="IPR016160">
    <property type="entry name" value="Ald_DH_CS_CYS"/>
</dbReference>
<dbReference type="FunFam" id="3.40.605.10:FF:000006">
    <property type="entry name" value="1-pyrroline-5-carboxylate dehydrogenase"/>
    <property type="match status" value="1"/>
</dbReference>
<dbReference type="NCBIfam" id="TIGR01236">
    <property type="entry name" value="D1pyr5carbox1"/>
    <property type="match status" value="1"/>
</dbReference>
<dbReference type="InterPro" id="IPR016161">
    <property type="entry name" value="Ald_DH/histidinol_DH"/>
</dbReference>
<dbReference type="FunFam" id="3.40.309.10:FF:000005">
    <property type="entry name" value="1-pyrroline-5-carboxylate dehydrogenase 1"/>
    <property type="match status" value="1"/>
</dbReference>
<proteinExistence type="inferred from homology"/>
<accession>A0A6S6UNQ1</accession>
<feature type="domain" description="Aldehyde dehydrogenase" evidence="9">
    <location>
        <begin position="57"/>
        <end position="512"/>
    </location>
</feature>
<dbReference type="InterPro" id="IPR015590">
    <property type="entry name" value="Aldehyde_DH_dom"/>
</dbReference>
<dbReference type="InterPro" id="IPR016163">
    <property type="entry name" value="Ald_DH_C"/>
</dbReference>
<evidence type="ECO:0000256" key="5">
    <source>
        <dbReference type="ARBA" id="ARBA00023027"/>
    </source>
</evidence>
<dbReference type="Pfam" id="PF00171">
    <property type="entry name" value="Aldedh"/>
    <property type="match status" value="1"/>
</dbReference>
<dbReference type="GO" id="GO:0004657">
    <property type="term" value="F:proline dehydrogenase activity"/>
    <property type="evidence" value="ECO:0007669"/>
    <property type="project" value="UniProtKB-ARBA"/>
</dbReference>
<dbReference type="UniPathway" id="UPA00261">
    <property type="reaction ID" value="UER00374"/>
</dbReference>
<dbReference type="PANTHER" id="PTHR42862:SF1">
    <property type="entry name" value="DELTA-1-PYRROLINE-5-CARBOXYLATE DEHYDROGENASE 2, ISOFORM A-RELATED"/>
    <property type="match status" value="1"/>
</dbReference>
<keyword evidence="6" id="KW-0642">Proline metabolism</keyword>
<dbReference type="EC" id="1.2.1.88" evidence="3"/>
<reference evidence="10" key="1">
    <citation type="submission" date="2020-01" db="EMBL/GenBank/DDBJ databases">
        <authorList>
            <person name="Meier V. D."/>
            <person name="Meier V D."/>
        </authorList>
    </citation>
    <scope>NUCLEOTIDE SEQUENCE</scope>
    <source>
        <strain evidence="10">HLG_WM_MAG_10</strain>
    </source>
</reference>
<dbReference type="PANTHER" id="PTHR42862">
    <property type="entry name" value="DELTA-1-PYRROLINE-5-CARBOXYLATE DEHYDROGENASE 1, ISOFORM A-RELATED"/>
    <property type="match status" value="1"/>
</dbReference>
<dbReference type="GO" id="GO:0010133">
    <property type="term" value="P:L-proline catabolic process to L-glutamate"/>
    <property type="evidence" value="ECO:0007669"/>
    <property type="project" value="UniProtKB-UniPathway"/>
</dbReference>
<dbReference type="InterPro" id="IPR050485">
    <property type="entry name" value="Proline_metab_enzyme"/>
</dbReference>
<evidence type="ECO:0000256" key="8">
    <source>
        <dbReference type="ARBA" id="ARBA00048142"/>
    </source>
</evidence>
<dbReference type="Gene3D" id="3.40.605.10">
    <property type="entry name" value="Aldehyde Dehydrogenase, Chain A, domain 1"/>
    <property type="match status" value="1"/>
</dbReference>
<protein>
    <recommendedName>
        <fullName evidence="7">L-glutamate gamma-semialdehyde dehydrogenase</fullName>
        <ecNumber evidence="3">1.2.1.88</ecNumber>
    </recommendedName>
    <alternativeName>
        <fullName evidence="7">L-glutamate gamma-semialdehyde dehydrogenase</fullName>
    </alternativeName>
</protein>
<dbReference type="InterPro" id="IPR016162">
    <property type="entry name" value="Ald_DH_N"/>
</dbReference>
<evidence type="ECO:0000256" key="6">
    <source>
        <dbReference type="ARBA" id="ARBA00023062"/>
    </source>
</evidence>
<dbReference type="CDD" id="cd07123">
    <property type="entry name" value="ALDH_F4-17_P5CDH"/>
    <property type="match status" value="1"/>
</dbReference>
<evidence type="ECO:0000256" key="7">
    <source>
        <dbReference type="ARBA" id="ARBA00032259"/>
    </source>
</evidence>
<dbReference type="AlphaFoldDB" id="A0A6S6UNQ1"/>
<evidence type="ECO:0000256" key="2">
    <source>
        <dbReference type="ARBA" id="ARBA00009986"/>
    </source>
</evidence>
<dbReference type="PROSITE" id="PS00070">
    <property type="entry name" value="ALDEHYDE_DEHYDR_CYS"/>
    <property type="match status" value="1"/>
</dbReference>
<evidence type="ECO:0000259" key="9">
    <source>
        <dbReference type="Pfam" id="PF00171"/>
    </source>
</evidence>
<keyword evidence="5" id="KW-0520">NAD</keyword>
<dbReference type="EMBL" id="CACVAQ010000550">
    <property type="protein sequence ID" value="CAA6830383.1"/>
    <property type="molecule type" value="Genomic_DNA"/>
</dbReference>
<evidence type="ECO:0000256" key="1">
    <source>
        <dbReference type="ARBA" id="ARBA00004786"/>
    </source>
</evidence>
<comment type="catalytic activity">
    <reaction evidence="8">
        <text>L-glutamate 5-semialdehyde + NAD(+) + H2O = L-glutamate + NADH + 2 H(+)</text>
        <dbReference type="Rhea" id="RHEA:30235"/>
        <dbReference type="ChEBI" id="CHEBI:15377"/>
        <dbReference type="ChEBI" id="CHEBI:15378"/>
        <dbReference type="ChEBI" id="CHEBI:29985"/>
        <dbReference type="ChEBI" id="CHEBI:57540"/>
        <dbReference type="ChEBI" id="CHEBI:57945"/>
        <dbReference type="ChEBI" id="CHEBI:58066"/>
        <dbReference type="EC" id="1.2.1.88"/>
    </reaction>
</comment>
<evidence type="ECO:0000313" key="10">
    <source>
        <dbReference type="EMBL" id="CAA6830383.1"/>
    </source>
</evidence>
<keyword evidence="4 10" id="KW-0560">Oxidoreductase</keyword>
<comment type="similarity">
    <text evidence="2">Belongs to the aldehyde dehydrogenase family.</text>
</comment>
<dbReference type="GO" id="GO:0003842">
    <property type="term" value="F:L-glutamate gamma-semialdehyde dehydrogenase activity"/>
    <property type="evidence" value="ECO:0007669"/>
    <property type="project" value="UniProtKB-EC"/>
</dbReference>
<gene>
    <name evidence="10" type="ORF">HELGO_WM27324</name>
</gene>
<dbReference type="Gene3D" id="3.40.309.10">
    <property type="entry name" value="Aldehyde Dehydrogenase, Chain A, domain 2"/>
    <property type="match status" value="1"/>
</dbReference>
<sequence>MANAFFKVPTPINEPVKSYAPGSKERAELKAQLAVYKATQTDVPMIINGKEVHTDTKVSMHPPHEKKHVLGHYSKGDATHVTAAINAALAAKDAWENTSWEHRAAIFMKAAELLAGPYRAKINASTMLAQSKNAYQAEIDAACELIDFFRYNVQYMTELYREQPDSNPGMWNRLEHRPLEGFVFAITPFNFTSICANLCAAPAMMGNVVVWKPSEAQIYSAKVIMDLFKDAGLPDGVINLVLTDGPETGDVIFNHKEFAGLHFTGSTGVFQNLWRTIGNNISKYNSYPRIVGETGGKDYVMVHPSANANDVATALSRGAFEYQGQKCSAASRAYLPKSLWPAIKEIMVKDLASMKVGTVEDFTNFINAVISETSFDKITAYIDRANGDDSVEVVAGGTYDKSEGFFIAPTVLRVDDPKYATMCEELFGPVLSIYVYEDDQFEETMDILDESSPYALTGALFAVDRQVIEKAAHRLRHTAGNFYINDKPTGAVVGQQPFGGGRASGTNDKAGSILNLLRWVSPRTIKETFVPAKDYRYPFLEEA</sequence>
<evidence type="ECO:0000256" key="3">
    <source>
        <dbReference type="ARBA" id="ARBA00012884"/>
    </source>
</evidence>
<organism evidence="10">
    <name type="scientific">uncultured Aureispira sp</name>
    <dbReference type="NCBI Taxonomy" id="1331704"/>
    <lineage>
        <taxon>Bacteria</taxon>
        <taxon>Pseudomonadati</taxon>
        <taxon>Bacteroidota</taxon>
        <taxon>Saprospiria</taxon>
        <taxon>Saprospirales</taxon>
        <taxon>Saprospiraceae</taxon>
        <taxon>Aureispira</taxon>
        <taxon>environmental samples</taxon>
    </lineage>
</organism>
<dbReference type="InterPro" id="IPR005931">
    <property type="entry name" value="P5CDH/ALDH4A1"/>
</dbReference>